<dbReference type="Proteomes" id="UP001487305">
    <property type="component" value="Unassembled WGS sequence"/>
</dbReference>
<dbReference type="Gene3D" id="1.50.10.150">
    <property type="entry name" value="Voltage-dependent anion channel"/>
    <property type="match status" value="1"/>
</dbReference>
<dbReference type="InterPro" id="IPR004695">
    <property type="entry name" value="SLAC1/Mae1/Ssu1/TehA"/>
</dbReference>
<dbReference type="RefSeq" id="WP_349227822.1">
    <property type="nucleotide sequence ID" value="NZ_JBBNOP010000013.1"/>
</dbReference>
<evidence type="ECO:0000256" key="4">
    <source>
        <dbReference type="ARBA" id="ARBA00023136"/>
    </source>
</evidence>
<reference evidence="6 7" key="1">
    <citation type="submission" date="2024-04" db="EMBL/GenBank/DDBJ databases">
        <title>Human intestinal bacterial collection.</title>
        <authorList>
            <person name="Pauvert C."/>
            <person name="Hitch T.C.A."/>
            <person name="Clavel T."/>
        </authorList>
    </citation>
    <scope>NUCLEOTIDE SEQUENCE [LARGE SCALE GENOMIC DNA]</scope>
    <source>
        <strain evidence="6 7">CLA-KB-H42</strain>
    </source>
</reference>
<feature type="transmembrane region" description="Helical" evidence="5">
    <location>
        <begin position="35"/>
        <end position="55"/>
    </location>
</feature>
<feature type="transmembrane region" description="Helical" evidence="5">
    <location>
        <begin position="67"/>
        <end position="87"/>
    </location>
</feature>
<dbReference type="PANTHER" id="PTHR37955">
    <property type="entry name" value="TELLURITE RESISTANCE PROTEIN TEHA"/>
    <property type="match status" value="1"/>
</dbReference>
<feature type="transmembrane region" description="Helical" evidence="5">
    <location>
        <begin position="93"/>
        <end position="118"/>
    </location>
</feature>
<dbReference type="PANTHER" id="PTHR37955:SF1">
    <property type="entry name" value="DEP DOMAIN-CONTAINING PROTEIN"/>
    <property type="match status" value="1"/>
</dbReference>
<gene>
    <name evidence="6" type="ORF">AAA083_13030</name>
</gene>
<feature type="transmembrane region" description="Helical" evidence="5">
    <location>
        <begin position="187"/>
        <end position="204"/>
    </location>
</feature>
<comment type="caution">
    <text evidence="6">The sequence shown here is derived from an EMBL/GenBank/DDBJ whole genome shotgun (WGS) entry which is preliminary data.</text>
</comment>
<dbReference type="InterPro" id="IPR038665">
    <property type="entry name" value="Voltage-dep_anion_channel_sf"/>
</dbReference>
<dbReference type="Pfam" id="PF03595">
    <property type="entry name" value="SLAC1"/>
    <property type="match status" value="1"/>
</dbReference>
<feature type="transmembrane region" description="Helical" evidence="5">
    <location>
        <begin position="210"/>
        <end position="231"/>
    </location>
</feature>
<dbReference type="InterPro" id="IPR052951">
    <property type="entry name" value="Tellurite_res_ion_channel"/>
</dbReference>
<evidence type="ECO:0000256" key="5">
    <source>
        <dbReference type="SAM" id="Phobius"/>
    </source>
</evidence>
<feature type="transmembrane region" description="Helical" evidence="5">
    <location>
        <begin position="130"/>
        <end position="148"/>
    </location>
</feature>
<protein>
    <submittedName>
        <fullName evidence="6">TDT family transporter</fullName>
    </submittedName>
</protein>
<accession>A0ABV1JFP3</accession>
<dbReference type="EMBL" id="JBBNOP010000013">
    <property type="protein sequence ID" value="MEQ3363901.1"/>
    <property type="molecule type" value="Genomic_DNA"/>
</dbReference>
<proteinExistence type="predicted"/>
<evidence type="ECO:0000313" key="7">
    <source>
        <dbReference type="Proteomes" id="UP001487305"/>
    </source>
</evidence>
<evidence type="ECO:0000256" key="2">
    <source>
        <dbReference type="ARBA" id="ARBA00022692"/>
    </source>
</evidence>
<evidence type="ECO:0000256" key="3">
    <source>
        <dbReference type="ARBA" id="ARBA00022989"/>
    </source>
</evidence>
<dbReference type="CDD" id="cd09325">
    <property type="entry name" value="TDT_C4-dicarb_trans"/>
    <property type="match status" value="1"/>
</dbReference>
<organism evidence="6 7">
    <name type="scientific">Raoultibacter massiliensis</name>
    <dbReference type="NCBI Taxonomy" id="1852371"/>
    <lineage>
        <taxon>Bacteria</taxon>
        <taxon>Bacillati</taxon>
        <taxon>Actinomycetota</taxon>
        <taxon>Coriobacteriia</taxon>
        <taxon>Eggerthellales</taxon>
        <taxon>Eggerthellaceae</taxon>
        <taxon>Raoultibacter</taxon>
    </lineage>
</organism>
<keyword evidence="2 5" id="KW-0812">Transmembrane</keyword>
<keyword evidence="4 5" id="KW-0472">Membrane</keyword>
<feature type="transmembrane region" description="Helical" evidence="5">
    <location>
        <begin position="154"/>
        <end position="175"/>
    </location>
</feature>
<feature type="transmembrane region" description="Helical" evidence="5">
    <location>
        <begin position="243"/>
        <end position="261"/>
    </location>
</feature>
<feature type="transmembrane region" description="Helical" evidence="5">
    <location>
        <begin position="273"/>
        <end position="296"/>
    </location>
</feature>
<sequence>MKSVIQKVPIPTAGVALGLAALGILLQPLSEAFHLIAGVLSLIMVAFLEAKIILFPAMVREDLKNPVFAAVSATLFMTTMQLATYLAPLAYDAAFVILSIAVIGHFCLMAWFTIAFTLHFDLKQVFPTHFIAYVGIIVASLTSPTFGMEAVGAVIFWFGFALYLALLVIVGLRYIKHEVPEPSKPLFCIYAAPMSLSLAGYLASAAEPNAVMVGIMAVLAQLFLVLVLTQLPKLLKIKFYPSYAAMTFPFVISASALLKAVTYFEGLGFGGPVFMAAHVLISIETILATVMVLYVLGHYLRFFFRRIEGKPTEPVLTSAEIARFAEEIEG</sequence>
<keyword evidence="3 5" id="KW-1133">Transmembrane helix</keyword>
<comment type="subcellular location">
    <subcellularLocation>
        <location evidence="1">Membrane</location>
        <topology evidence="1">Multi-pass membrane protein</topology>
    </subcellularLocation>
</comment>
<name>A0ABV1JFP3_9ACTN</name>
<evidence type="ECO:0000313" key="6">
    <source>
        <dbReference type="EMBL" id="MEQ3363901.1"/>
    </source>
</evidence>
<evidence type="ECO:0000256" key="1">
    <source>
        <dbReference type="ARBA" id="ARBA00004141"/>
    </source>
</evidence>
<feature type="transmembrane region" description="Helical" evidence="5">
    <location>
        <begin position="12"/>
        <end position="29"/>
    </location>
</feature>
<keyword evidence="7" id="KW-1185">Reference proteome</keyword>